<dbReference type="InterPro" id="IPR008302">
    <property type="entry name" value="NamZ"/>
</dbReference>
<dbReference type="AlphaFoldDB" id="A0A369A6S4"/>
<reference evidence="3 4" key="1">
    <citation type="submission" date="2018-07" db="EMBL/GenBank/DDBJ databases">
        <title>Genomic Encyclopedia of Type Strains, Phase IV (KMG-IV): sequencing the most valuable type-strain genomes for metagenomic binning, comparative biology and taxonomic classification.</title>
        <authorList>
            <person name="Goeker M."/>
        </authorList>
    </citation>
    <scope>NUCLEOTIDE SEQUENCE [LARGE SCALE GENOMIC DNA]</scope>
    <source>
        <strain evidence="3 4">DSM 21410</strain>
    </source>
</reference>
<feature type="domain" description="Peptidoglycan beta-N-acetylmuramidase NamZ C-terminal" evidence="2">
    <location>
        <begin position="241"/>
        <end position="382"/>
    </location>
</feature>
<protein>
    <submittedName>
        <fullName evidence="3">Uncharacterized protein YbbC (DUF1343 family)</fullName>
    </submittedName>
</protein>
<evidence type="ECO:0000259" key="1">
    <source>
        <dbReference type="Pfam" id="PF07075"/>
    </source>
</evidence>
<dbReference type="PIRSF" id="PIRSF016719">
    <property type="entry name" value="UCP016719"/>
    <property type="match status" value="1"/>
</dbReference>
<dbReference type="Gene3D" id="3.90.1150.140">
    <property type="match status" value="1"/>
</dbReference>
<dbReference type="InterPro" id="IPR048503">
    <property type="entry name" value="NamZ_C"/>
</dbReference>
<gene>
    <name evidence="3" type="ORF">DES35_10312</name>
</gene>
<dbReference type="EMBL" id="QPJS01000003">
    <property type="protein sequence ID" value="RCX03134.1"/>
    <property type="molecule type" value="Genomic_DNA"/>
</dbReference>
<keyword evidence="4" id="KW-1185">Reference proteome</keyword>
<evidence type="ECO:0000313" key="3">
    <source>
        <dbReference type="EMBL" id="RCX03134.1"/>
    </source>
</evidence>
<dbReference type="PANTHER" id="PTHR42915">
    <property type="entry name" value="HYPOTHETICAL 460 KDA PROTEIN IN FEUA-SIGW INTERGENIC REGION [PRECURSOR]"/>
    <property type="match status" value="1"/>
</dbReference>
<dbReference type="RefSeq" id="WP_114366362.1">
    <property type="nucleotide sequence ID" value="NZ_BHZF01000003.1"/>
</dbReference>
<evidence type="ECO:0000259" key="2">
    <source>
        <dbReference type="Pfam" id="PF20732"/>
    </source>
</evidence>
<sequence>MNKVCLAICFILIGMGLGRSQPLSGIYQGSEWLPLLYGKKFAVAAHHASVLDSVHLIDFLLEKRLKPVMIFTPEHGLSGMASAGEKIVDSEYKGIPVISLYGNKKKPTAEEMKSIDLVLFDMQDMGVRFFTYISTLTYLMEACAENKKPIIVLDRPNPHAHYIDGPVLKPGFESYVGLHPVPIVYGLTIGEYARMVNGEGWLKGGMKADLTVVKIKGYHRKIRYFPPIPPSPNLRTKAAMILYPSLCLFEGTQVSVGRGTEKPFEVFGAPFFSEGDYYFIPESRAGATNPPYQGQKCRGFDVKIFAENFMAQAEFIYLDWLIATVELHENPPKLFNAFFDKLAGTDQLRKQLLSGKKASEIRDSWRSDLEQYARIRNKYLLYPD</sequence>
<name>A0A369A6S4_9FLAO</name>
<dbReference type="Gene3D" id="3.40.50.12170">
    <property type="entry name" value="Uncharacterised protein PF07075, DUF1343"/>
    <property type="match status" value="1"/>
</dbReference>
<dbReference type="GO" id="GO:0033922">
    <property type="term" value="F:peptidoglycan beta-N-acetylmuramidase activity"/>
    <property type="evidence" value="ECO:0007669"/>
    <property type="project" value="InterPro"/>
</dbReference>
<dbReference type="InterPro" id="IPR048502">
    <property type="entry name" value="NamZ_N"/>
</dbReference>
<dbReference type="Pfam" id="PF20732">
    <property type="entry name" value="NamZ_C"/>
    <property type="match status" value="1"/>
</dbReference>
<dbReference type="Pfam" id="PF07075">
    <property type="entry name" value="NamZ_N"/>
    <property type="match status" value="1"/>
</dbReference>
<organism evidence="3 4">
    <name type="scientific">Schleiferia thermophila</name>
    <dbReference type="NCBI Taxonomy" id="884107"/>
    <lineage>
        <taxon>Bacteria</taxon>
        <taxon>Pseudomonadati</taxon>
        <taxon>Bacteroidota</taxon>
        <taxon>Flavobacteriia</taxon>
        <taxon>Flavobacteriales</taxon>
        <taxon>Schleiferiaceae</taxon>
        <taxon>Schleiferia</taxon>
    </lineage>
</organism>
<dbReference type="Proteomes" id="UP000253517">
    <property type="component" value="Unassembled WGS sequence"/>
</dbReference>
<accession>A0A369A6S4</accession>
<dbReference type="PANTHER" id="PTHR42915:SF1">
    <property type="entry name" value="PEPTIDOGLYCAN BETA-N-ACETYLMURAMIDASE NAMZ"/>
    <property type="match status" value="1"/>
</dbReference>
<evidence type="ECO:0000313" key="4">
    <source>
        <dbReference type="Proteomes" id="UP000253517"/>
    </source>
</evidence>
<feature type="domain" description="Peptidoglycan beta-N-acetylmuramidase NamZ N-terminal" evidence="1">
    <location>
        <begin position="42"/>
        <end position="236"/>
    </location>
</feature>
<proteinExistence type="predicted"/>
<comment type="caution">
    <text evidence="3">The sequence shown here is derived from an EMBL/GenBank/DDBJ whole genome shotgun (WGS) entry which is preliminary data.</text>
</comment>